<evidence type="ECO:0000313" key="2">
    <source>
        <dbReference type="EMBL" id="ANB16424.1"/>
    </source>
</evidence>
<name>A0A167GCZ2_9GAMM</name>
<dbReference type="STRING" id="1300342.I596_387"/>
<feature type="region of interest" description="Disordered" evidence="1">
    <location>
        <begin position="1"/>
        <end position="61"/>
    </location>
</feature>
<accession>A0A167GCZ2</accession>
<proteinExistence type="predicted"/>
<evidence type="ECO:0000256" key="1">
    <source>
        <dbReference type="SAM" id="MobiDB-lite"/>
    </source>
</evidence>
<organism evidence="2 3">
    <name type="scientific">Dokdonella koreensis DS-123</name>
    <dbReference type="NCBI Taxonomy" id="1300342"/>
    <lineage>
        <taxon>Bacteria</taxon>
        <taxon>Pseudomonadati</taxon>
        <taxon>Pseudomonadota</taxon>
        <taxon>Gammaproteobacteria</taxon>
        <taxon>Lysobacterales</taxon>
        <taxon>Rhodanobacteraceae</taxon>
        <taxon>Dokdonella</taxon>
    </lineage>
</organism>
<protein>
    <submittedName>
        <fullName evidence="2">Uncharacterized protein</fullName>
    </submittedName>
</protein>
<sequence length="74" mass="7825">MADSHGRGSAAPPVPRIDGTGRRCASDPSSRSRRPAASRQPAGRLSPAARRQPRRPADPPVIAWQAMVAGFIGR</sequence>
<gene>
    <name evidence="2" type="ORF">I596_387</name>
</gene>
<dbReference type="KEGG" id="dko:I596_387"/>
<evidence type="ECO:0000313" key="3">
    <source>
        <dbReference type="Proteomes" id="UP000076830"/>
    </source>
</evidence>
<reference evidence="2 3" key="1">
    <citation type="submission" date="2016-04" db="EMBL/GenBank/DDBJ databases">
        <title>Complete genome sequence of Dokdonella koreensis DS-123T.</title>
        <authorList>
            <person name="Kim J.F."/>
            <person name="Lee H."/>
            <person name="Kwak M.-J."/>
        </authorList>
    </citation>
    <scope>NUCLEOTIDE SEQUENCE [LARGE SCALE GENOMIC DNA]</scope>
    <source>
        <strain evidence="2 3">DS-123</strain>
    </source>
</reference>
<dbReference type="AlphaFoldDB" id="A0A167GCZ2"/>
<dbReference type="EMBL" id="CP015249">
    <property type="protein sequence ID" value="ANB16424.1"/>
    <property type="molecule type" value="Genomic_DNA"/>
</dbReference>
<keyword evidence="3" id="KW-1185">Reference proteome</keyword>
<dbReference type="Proteomes" id="UP000076830">
    <property type="component" value="Chromosome"/>
</dbReference>
<feature type="compositionally biased region" description="Low complexity" evidence="1">
    <location>
        <begin position="37"/>
        <end position="50"/>
    </location>
</feature>